<dbReference type="NCBIfam" id="NF002348">
    <property type="entry name" value="PRK01310.1"/>
    <property type="match status" value="1"/>
</dbReference>
<dbReference type="AlphaFoldDB" id="A0A1T4TA02"/>
<evidence type="ECO:0000256" key="1">
    <source>
        <dbReference type="ARBA" id="ARBA00010364"/>
    </source>
</evidence>
<organism evidence="3 4">
    <name type="scientific">Consotaella salsifontis</name>
    <dbReference type="NCBI Taxonomy" id="1365950"/>
    <lineage>
        <taxon>Bacteria</taxon>
        <taxon>Pseudomonadati</taxon>
        <taxon>Pseudomonadota</taxon>
        <taxon>Alphaproteobacteria</taxon>
        <taxon>Hyphomicrobiales</taxon>
        <taxon>Aurantimonadaceae</taxon>
        <taxon>Consotaella</taxon>
    </lineage>
</organism>
<reference evidence="3 4" key="1">
    <citation type="submission" date="2017-02" db="EMBL/GenBank/DDBJ databases">
        <authorList>
            <person name="Peterson S.W."/>
        </authorList>
    </citation>
    <scope>NUCLEOTIDE SEQUENCE [LARGE SCALE GENOMIC DNA]</scope>
    <source>
        <strain evidence="3 4">USBA 369</strain>
    </source>
</reference>
<evidence type="ECO:0000313" key="3">
    <source>
        <dbReference type="EMBL" id="SKA36998.1"/>
    </source>
</evidence>
<comment type="similarity">
    <text evidence="1 2">Belongs to the UPF0235 family.</text>
</comment>
<dbReference type="HAMAP" id="MF_00634">
    <property type="entry name" value="UPF0235"/>
    <property type="match status" value="1"/>
</dbReference>
<dbReference type="RefSeq" id="WP_078710286.1">
    <property type="nucleotide sequence ID" value="NZ_FUXL01000021.1"/>
</dbReference>
<accession>A0A1T4TA02</accession>
<dbReference type="InterPro" id="IPR003746">
    <property type="entry name" value="DUF167"/>
</dbReference>
<dbReference type="SUPFAM" id="SSF69786">
    <property type="entry name" value="YggU-like"/>
    <property type="match status" value="1"/>
</dbReference>
<dbReference type="PANTHER" id="PTHR13420">
    <property type="entry name" value="UPF0235 PROTEIN C15ORF40"/>
    <property type="match status" value="1"/>
</dbReference>
<keyword evidence="4" id="KW-1185">Reference proteome</keyword>
<dbReference type="InterPro" id="IPR036591">
    <property type="entry name" value="YggU-like_sf"/>
</dbReference>
<dbReference type="GO" id="GO:0005737">
    <property type="term" value="C:cytoplasm"/>
    <property type="evidence" value="ECO:0007669"/>
    <property type="project" value="TreeGrafter"/>
</dbReference>
<gene>
    <name evidence="3" type="ORF">SAMN05428963_12146</name>
</gene>
<dbReference type="PANTHER" id="PTHR13420:SF7">
    <property type="entry name" value="UPF0235 PROTEIN C15ORF40"/>
    <property type="match status" value="1"/>
</dbReference>
<sequence length="103" mass="10536">MAAFFAVSGTGVTLRVRLTPKAASDAIDGIGTDAEGKVFLKARVRAVPEKGKANAALEALLAKALNLPRSAVTVVGGQTARLKTVSLEGDPDTIGATLERFSA</sequence>
<evidence type="ECO:0000313" key="4">
    <source>
        <dbReference type="Proteomes" id="UP000190135"/>
    </source>
</evidence>
<dbReference type="SMART" id="SM01152">
    <property type="entry name" value="DUF167"/>
    <property type="match status" value="1"/>
</dbReference>
<name>A0A1T4TA02_9HYPH</name>
<dbReference type="EMBL" id="FUXL01000021">
    <property type="protein sequence ID" value="SKA36998.1"/>
    <property type="molecule type" value="Genomic_DNA"/>
</dbReference>
<dbReference type="Gene3D" id="3.30.1200.10">
    <property type="entry name" value="YggU-like"/>
    <property type="match status" value="1"/>
</dbReference>
<evidence type="ECO:0000256" key="2">
    <source>
        <dbReference type="HAMAP-Rule" id="MF_00634"/>
    </source>
</evidence>
<proteinExistence type="inferred from homology"/>
<dbReference type="NCBIfam" id="TIGR00251">
    <property type="entry name" value="DUF167 family protein"/>
    <property type="match status" value="1"/>
</dbReference>
<dbReference type="STRING" id="1365950.SAMN05428963_12146"/>
<dbReference type="Pfam" id="PF02594">
    <property type="entry name" value="DUF167"/>
    <property type="match status" value="1"/>
</dbReference>
<dbReference type="OrthoDB" id="9801972at2"/>
<protein>
    <recommendedName>
        <fullName evidence="2">UPF0235 protein SAMN05428963_12146</fullName>
    </recommendedName>
</protein>
<dbReference type="Proteomes" id="UP000190135">
    <property type="component" value="Unassembled WGS sequence"/>
</dbReference>